<evidence type="ECO:0000313" key="9">
    <source>
        <dbReference type="EMBL" id="KAF1953306.1"/>
    </source>
</evidence>
<dbReference type="InterPro" id="IPR012094">
    <property type="entry name" value="tRNA_Ile_lys_synt"/>
</dbReference>
<keyword evidence="5" id="KW-0067">ATP-binding</keyword>
<dbReference type="PANTHER" id="PTHR43033:SF1">
    <property type="entry name" value="TRNA(ILE)-LYSIDINE SYNTHASE-RELATED"/>
    <property type="match status" value="1"/>
</dbReference>
<dbReference type="CDD" id="cd01992">
    <property type="entry name" value="TilS_N"/>
    <property type="match status" value="1"/>
</dbReference>
<evidence type="ECO:0000256" key="7">
    <source>
        <dbReference type="SAM" id="MobiDB-lite"/>
    </source>
</evidence>
<keyword evidence="2" id="KW-0436">Ligase</keyword>
<evidence type="ECO:0000256" key="1">
    <source>
        <dbReference type="ARBA" id="ARBA00013267"/>
    </source>
</evidence>
<dbReference type="Proteomes" id="UP000800035">
    <property type="component" value="Unassembled WGS sequence"/>
</dbReference>
<evidence type="ECO:0000256" key="6">
    <source>
        <dbReference type="ARBA" id="ARBA00048539"/>
    </source>
</evidence>
<keyword evidence="3" id="KW-0819">tRNA processing</keyword>
<evidence type="ECO:0000256" key="5">
    <source>
        <dbReference type="ARBA" id="ARBA00022840"/>
    </source>
</evidence>
<evidence type="ECO:0000259" key="8">
    <source>
        <dbReference type="Pfam" id="PF01171"/>
    </source>
</evidence>
<dbReference type="EMBL" id="ML977004">
    <property type="protein sequence ID" value="KAF1953306.1"/>
    <property type="molecule type" value="Genomic_DNA"/>
</dbReference>
<accession>A0A6A5TR85</accession>
<reference evidence="9" key="1">
    <citation type="journal article" date="2020" name="Stud. Mycol.">
        <title>101 Dothideomycetes genomes: a test case for predicting lifestyles and emergence of pathogens.</title>
        <authorList>
            <person name="Haridas S."/>
            <person name="Albert R."/>
            <person name="Binder M."/>
            <person name="Bloem J."/>
            <person name="Labutti K."/>
            <person name="Salamov A."/>
            <person name="Andreopoulos B."/>
            <person name="Baker S."/>
            <person name="Barry K."/>
            <person name="Bills G."/>
            <person name="Bluhm B."/>
            <person name="Cannon C."/>
            <person name="Castanera R."/>
            <person name="Culley D."/>
            <person name="Daum C."/>
            <person name="Ezra D."/>
            <person name="Gonzalez J."/>
            <person name="Henrissat B."/>
            <person name="Kuo A."/>
            <person name="Liang C."/>
            <person name="Lipzen A."/>
            <person name="Lutzoni F."/>
            <person name="Magnuson J."/>
            <person name="Mondo S."/>
            <person name="Nolan M."/>
            <person name="Ohm R."/>
            <person name="Pangilinan J."/>
            <person name="Park H.-J."/>
            <person name="Ramirez L."/>
            <person name="Alfaro M."/>
            <person name="Sun H."/>
            <person name="Tritt A."/>
            <person name="Yoshinaga Y."/>
            <person name="Zwiers L.-H."/>
            <person name="Turgeon B."/>
            <person name="Goodwin S."/>
            <person name="Spatafora J."/>
            <person name="Crous P."/>
            <person name="Grigoriev I."/>
        </authorList>
    </citation>
    <scope>NUCLEOTIDE SEQUENCE</scope>
    <source>
        <strain evidence="9">CBS 675.92</strain>
    </source>
</reference>
<dbReference type="OrthoDB" id="434144at2759"/>
<dbReference type="InterPro" id="IPR012795">
    <property type="entry name" value="tRNA_Ile_lys_synt_N"/>
</dbReference>
<keyword evidence="4" id="KW-0547">Nucleotide-binding</keyword>
<sequence length="674" mass="76565">MTVDKRLKRTHRRIGLAVSGGVDSMALATLYRRGRDSWKEDIFPYFRECHGFIIDHKMRPESTEEAEWVAQQLRLKLGMEATIIPLTWPADANPKRFESDARELRYQALGRACREKHIQWLMVAHHADDQAETIMMRLMKKRFRTGLVGLQRVMPLPGTYGMHGLQGSGDLDRPIGMETDETHKRLIFPCEMVVDKNRVPPKHNVPFEVEKGGIHLLRPLLGFEKSRLIATCEEYGTAWAEDKTNLDPTLTPRNAIRHIIQNHKLPEALSSPALVQLSKNMQERVNAKRAFAENLFNKTKIKLDIQTGSLVVRMPRASALLDRPIRAASNRTLTKENIGQARDHAHIFLTRLVELVSPMEKRNLSALANAVPQVWPELRLDDDTLTRDVLLKKTFCAGGVAWTLAQMVAEGEDEHWRLSRQTLERRKHEALKLVFPPTSSTQTSPTADLSPIETKDSQWRLFDGCWWIRVTNNTDQDITLRFLTPEEENALLGIHAENVGKKSSVKGYHFHSMRAALTQIWPARLRRHVPALFLKKRICAEDQDEARETDAKETDGQKTNADETLIALPTLNDQLGGPPLPFSWEIRYKAIDSGARKTRHLVIPGRIRFPEVEARQVRKVRDASNKATGTASPSMVPDADGGDVFGFLDEDMPLRDLFVGVKALGKEKRVEDRG</sequence>
<dbReference type="InterPro" id="IPR014729">
    <property type="entry name" value="Rossmann-like_a/b/a_fold"/>
</dbReference>
<dbReference type="EC" id="6.3.4.19" evidence="1"/>
<dbReference type="InterPro" id="IPR011063">
    <property type="entry name" value="TilS/TtcA_N"/>
</dbReference>
<name>A0A6A5TR85_9PLEO</name>
<evidence type="ECO:0000256" key="2">
    <source>
        <dbReference type="ARBA" id="ARBA00022598"/>
    </source>
</evidence>
<comment type="catalytic activity">
    <reaction evidence="6">
        <text>cytidine(34) in tRNA(Ile2) + L-lysine + ATP = lysidine(34) in tRNA(Ile2) + AMP + diphosphate + H(+)</text>
        <dbReference type="Rhea" id="RHEA:43744"/>
        <dbReference type="Rhea" id="RHEA-COMP:10625"/>
        <dbReference type="Rhea" id="RHEA-COMP:10670"/>
        <dbReference type="ChEBI" id="CHEBI:15378"/>
        <dbReference type="ChEBI" id="CHEBI:30616"/>
        <dbReference type="ChEBI" id="CHEBI:32551"/>
        <dbReference type="ChEBI" id="CHEBI:33019"/>
        <dbReference type="ChEBI" id="CHEBI:82748"/>
        <dbReference type="ChEBI" id="CHEBI:83665"/>
        <dbReference type="ChEBI" id="CHEBI:456215"/>
        <dbReference type="EC" id="6.3.4.19"/>
    </reaction>
</comment>
<proteinExistence type="inferred from homology"/>
<feature type="region of interest" description="Disordered" evidence="7">
    <location>
        <begin position="619"/>
        <end position="639"/>
    </location>
</feature>
<dbReference type="GO" id="GO:0032267">
    <property type="term" value="F:tRNA(Ile)-lysidine synthase activity"/>
    <property type="evidence" value="ECO:0007669"/>
    <property type="project" value="UniProtKB-EC"/>
</dbReference>
<organism evidence="9 10">
    <name type="scientific">Byssothecium circinans</name>
    <dbReference type="NCBI Taxonomy" id="147558"/>
    <lineage>
        <taxon>Eukaryota</taxon>
        <taxon>Fungi</taxon>
        <taxon>Dikarya</taxon>
        <taxon>Ascomycota</taxon>
        <taxon>Pezizomycotina</taxon>
        <taxon>Dothideomycetes</taxon>
        <taxon>Pleosporomycetidae</taxon>
        <taxon>Pleosporales</taxon>
        <taxon>Massarineae</taxon>
        <taxon>Massarinaceae</taxon>
        <taxon>Byssothecium</taxon>
    </lineage>
</organism>
<dbReference type="Pfam" id="PF01171">
    <property type="entry name" value="ATP_bind_3"/>
    <property type="match status" value="1"/>
</dbReference>
<dbReference type="HAMAP" id="MF_01161">
    <property type="entry name" value="tRNA_Ile_lys_synt"/>
    <property type="match status" value="1"/>
</dbReference>
<dbReference type="Gene3D" id="3.40.50.620">
    <property type="entry name" value="HUPs"/>
    <property type="match status" value="1"/>
</dbReference>
<feature type="domain" description="tRNA(Ile)-lysidine/2-thiocytidine synthase N-terminal" evidence="8">
    <location>
        <begin position="14"/>
        <end position="258"/>
    </location>
</feature>
<dbReference type="SUPFAM" id="SSF52402">
    <property type="entry name" value="Adenine nucleotide alpha hydrolases-like"/>
    <property type="match status" value="1"/>
</dbReference>
<dbReference type="AlphaFoldDB" id="A0A6A5TR85"/>
<dbReference type="NCBIfam" id="TIGR02432">
    <property type="entry name" value="lysidine_TilS_N"/>
    <property type="match status" value="1"/>
</dbReference>
<dbReference type="GO" id="GO:0008033">
    <property type="term" value="P:tRNA processing"/>
    <property type="evidence" value="ECO:0007669"/>
    <property type="project" value="UniProtKB-KW"/>
</dbReference>
<keyword evidence="10" id="KW-1185">Reference proteome</keyword>
<evidence type="ECO:0000256" key="4">
    <source>
        <dbReference type="ARBA" id="ARBA00022741"/>
    </source>
</evidence>
<gene>
    <name evidence="9" type="ORF">CC80DRAFT_507177</name>
</gene>
<dbReference type="GO" id="GO:0005524">
    <property type="term" value="F:ATP binding"/>
    <property type="evidence" value="ECO:0007669"/>
    <property type="project" value="UniProtKB-KW"/>
</dbReference>
<evidence type="ECO:0000313" key="10">
    <source>
        <dbReference type="Proteomes" id="UP000800035"/>
    </source>
</evidence>
<evidence type="ECO:0000256" key="3">
    <source>
        <dbReference type="ARBA" id="ARBA00022694"/>
    </source>
</evidence>
<protein>
    <recommendedName>
        <fullName evidence="1">tRNA(Ile)-lysidine synthetase</fullName>
        <ecNumber evidence="1">6.3.4.19</ecNumber>
    </recommendedName>
</protein>
<dbReference type="PANTHER" id="PTHR43033">
    <property type="entry name" value="TRNA(ILE)-LYSIDINE SYNTHASE-RELATED"/>
    <property type="match status" value="1"/>
</dbReference>